<dbReference type="PANTHER" id="PTHR48051">
    <property type="match status" value="1"/>
</dbReference>
<keyword evidence="2" id="KW-0677">Repeat</keyword>
<evidence type="ECO:0000256" key="2">
    <source>
        <dbReference type="ARBA" id="ARBA00022737"/>
    </source>
</evidence>
<accession>Q171E3</accession>
<dbReference type="eggNOG" id="KOG0619">
    <property type="taxonomic scope" value="Eukaryota"/>
</dbReference>
<dbReference type="PROSITE" id="PS51450">
    <property type="entry name" value="LRR"/>
    <property type="match status" value="2"/>
</dbReference>
<dbReference type="Pfam" id="PF13855">
    <property type="entry name" value="LRR_8"/>
    <property type="match status" value="1"/>
</dbReference>
<evidence type="ECO:0000313" key="4">
    <source>
        <dbReference type="Proteomes" id="UP000682892"/>
    </source>
</evidence>
<dbReference type="Pfam" id="PF00560">
    <property type="entry name" value="LRR_1"/>
    <property type="match status" value="1"/>
</dbReference>
<evidence type="ECO:0000313" key="3">
    <source>
        <dbReference type="EMBL" id="EAT40610.1"/>
    </source>
</evidence>
<sequence length="363" mass="42187">MNRKVLHWSYRDFRQMPEELRACCDQVEEVYLKENFIPSIPVWFCEEMTGLKFVCLAGNMIVNVPEQISLLKHLESLNLSQNLIEVLPKSIGKLRNMHSLKLSENKLTRLPKEIGALENLEILELSKNRFSELPVELANCRNLKELIMDDNYLLCRIPTKLFLMPQMTFISAERCNLVLLPFVVNTSTLEHVRVFNNYTLTHYPIALERFMQPSYESFTAVEPKRIPKSCYYQRISCDAIAHNLIFPIELTTILDRRKYTHGPSSLVELCMRRFNGTAIVRAAWLDSWLPDGLSRRLHNGPVGICGSIPCSKEIFGECFLGLVRRRKQSRLVVLSVLFCSKLCADLWFQYNCDVYEELNWVLI</sequence>
<dbReference type="STRING" id="7159.Q171E3"/>
<evidence type="ECO:0000256" key="1">
    <source>
        <dbReference type="ARBA" id="ARBA00022614"/>
    </source>
</evidence>
<reference evidence="3" key="2">
    <citation type="journal article" date="2007" name="Science">
        <title>Genome sequence of Aedes aegypti, a major arbovirus vector.</title>
        <authorList>
            <person name="Nene V."/>
            <person name="Wortman J.R."/>
            <person name="Lawson D."/>
            <person name="Haas B."/>
            <person name="Kodira C."/>
            <person name="Tu Z.J."/>
            <person name="Loftus B."/>
            <person name="Xi Z."/>
            <person name="Megy K."/>
            <person name="Grabherr M."/>
            <person name="Ren Q."/>
            <person name="Zdobnov E.M."/>
            <person name="Lobo N.F."/>
            <person name="Campbell K.S."/>
            <person name="Brown S.E."/>
            <person name="Bonaldo M.F."/>
            <person name="Zhu J."/>
            <person name="Sinkins S.P."/>
            <person name="Hogenkamp D.G."/>
            <person name="Amedeo P."/>
            <person name="Arensburger P."/>
            <person name="Atkinson P.W."/>
            <person name="Bidwell S."/>
            <person name="Biedler J."/>
            <person name="Birney E."/>
            <person name="Bruggner R.V."/>
            <person name="Costas J."/>
            <person name="Coy M.R."/>
            <person name="Crabtree J."/>
            <person name="Crawford M."/>
            <person name="Debruyn B."/>
            <person name="Decaprio D."/>
            <person name="Eiglmeier K."/>
            <person name="Eisenstadt E."/>
            <person name="El-Dorry H."/>
            <person name="Gelbart W.M."/>
            <person name="Gomes S.L."/>
            <person name="Hammond M."/>
            <person name="Hannick L.I."/>
            <person name="Hogan J.R."/>
            <person name="Holmes M.H."/>
            <person name="Jaffe D."/>
            <person name="Johnston J.S."/>
            <person name="Kennedy R.C."/>
            <person name="Koo H."/>
            <person name="Kravitz S."/>
            <person name="Kriventseva E.V."/>
            <person name="Kulp D."/>
            <person name="Labutti K."/>
            <person name="Lee E."/>
            <person name="Li S."/>
            <person name="Lovin D.D."/>
            <person name="Mao C."/>
            <person name="Mauceli E."/>
            <person name="Menck C.F."/>
            <person name="Miller J.R."/>
            <person name="Montgomery P."/>
            <person name="Mori A."/>
            <person name="Nascimento A.L."/>
            <person name="Naveira H.F."/>
            <person name="Nusbaum C."/>
            <person name="O'leary S."/>
            <person name="Orvis J."/>
            <person name="Pertea M."/>
            <person name="Quesneville H."/>
            <person name="Reidenbach K.R."/>
            <person name="Rogers Y.H."/>
            <person name="Roth C.W."/>
            <person name="Schneider J.R."/>
            <person name="Schatz M."/>
            <person name="Shumway M."/>
            <person name="Stanke M."/>
            <person name="Stinson E.O."/>
            <person name="Tubio J.M."/>
            <person name="Vanzee J.P."/>
            <person name="Verjovski-Almeida S."/>
            <person name="Werner D."/>
            <person name="White O."/>
            <person name="Wyder S."/>
            <person name="Zeng Q."/>
            <person name="Zhao Q."/>
            <person name="Zhao Y."/>
            <person name="Hill C.A."/>
            <person name="Raikhel A.S."/>
            <person name="Soares M.B."/>
            <person name="Knudson D.L."/>
            <person name="Lee N.H."/>
            <person name="Galagan J."/>
            <person name="Salzberg S.L."/>
            <person name="Paulsen I.T."/>
            <person name="Dimopoulos G."/>
            <person name="Collins F.H."/>
            <person name="Birren B."/>
            <person name="Fraser-Liggett C.M."/>
            <person name="Severson D.W."/>
        </authorList>
    </citation>
    <scope>NUCLEOTIDE SEQUENCE [LARGE SCALE GENOMIC DNA]</scope>
    <source>
        <strain evidence="3">Liverpool</strain>
    </source>
</reference>
<dbReference type="SMART" id="SM00369">
    <property type="entry name" value="LRR_TYP"/>
    <property type="match status" value="3"/>
</dbReference>
<keyword evidence="1" id="KW-0433">Leucine-rich repeat</keyword>
<dbReference type="SUPFAM" id="SSF52058">
    <property type="entry name" value="L domain-like"/>
    <property type="match status" value="1"/>
</dbReference>
<dbReference type="PaxDb" id="7159-AAEL007674-PA"/>
<proteinExistence type="predicted"/>
<dbReference type="Proteomes" id="UP000682892">
    <property type="component" value="Chromosome 2"/>
</dbReference>
<dbReference type="InterPro" id="IPR050216">
    <property type="entry name" value="LRR_domain-containing"/>
</dbReference>
<dbReference type="InterPro" id="IPR032675">
    <property type="entry name" value="LRR_dom_sf"/>
</dbReference>
<dbReference type="VEuPathDB" id="VectorBase:AAEL007674"/>
<protein>
    <submittedName>
        <fullName evidence="3">AAEL007674-PA</fullName>
    </submittedName>
</protein>
<dbReference type="HOGENOM" id="CLU_060818_0_0_1"/>
<dbReference type="InterPro" id="IPR003591">
    <property type="entry name" value="Leu-rich_rpt_typical-subtyp"/>
</dbReference>
<name>Q171E3_AEDAE</name>
<dbReference type="EMBL" id="CH477458">
    <property type="protein sequence ID" value="EAT40610.1"/>
    <property type="molecule type" value="Genomic_DNA"/>
</dbReference>
<gene>
    <name evidence="3" type="ORF">AaeL_AAEL007674</name>
</gene>
<dbReference type="PANTHER" id="PTHR48051:SF36">
    <property type="entry name" value="CASPASE FAMILY P20 DOMAIN-CONTAINING PROTEIN"/>
    <property type="match status" value="1"/>
</dbReference>
<reference evidence="3" key="3">
    <citation type="submission" date="2012-09" db="EMBL/GenBank/DDBJ databases">
        <authorList>
            <consortium name="VectorBase"/>
        </authorList>
    </citation>
    <scope>NUCLEOTIDE SEQUENCE</scope>
    <source>
        <strain evidence="3">Liverpool</strain>
    </source>
</reference>
<dbReference type="InterPro" id="IPR001611">
    <property type="entry name" value="Leu-rich_rpt"/>
</dbReference>
<dbReference type="GO" id="GO:0005737">
    <property type="term" value="C:cytoplasm"/>
    <property type="evidence" value="ECO:0007669"/>
    <property type="project" value="TreeGrafter"/>
</dbReference>
<dbReference type="OMA" id="ERCNLFQ"/>
<reference evidence="3" key="1">
    <citation type="submission" date="2005-10" db="EMBL/GenBank/DDBJ databases">
        <authorList>
            <person name="Loftus B.J."/>
            <person name="Nene V.M."/>
            <person name="Hannick L.I."/>
            <person name="Bidwell S."/>
            <person name="Haas B."/>
            <person name="Amedeo P."/>
            <person name="Orvis J."/>
            <person name="Wortman J.R."/>
            <person name="White O.R."/>
            <person name="Salzberg S."/>
            <person name="Shumway M."/>
            <person name="Koo H."/>
            <person name="Zhao Y."/>
            <person name="Holmes M."/>
            <person name="Miller J."/>
            <person name="Schatz M."/>
            <person name="Pop M."/>
            <person name="Pai G."/>
            <person name="Utterback T."/>
            <person name="Rogers Y.-H."/>
            <person name="Kravitz S."/>
            <person name="Fraser C.M."/>
        </authorList>
    </citation>
    <scope>NUCLEOTIDE SEQUENCE</scope>
    <source>
        <strain evidence="3">Liverpool</strain>
    </source>
</reference>
<dbReference type="PhylomeDB" id="Q171E3"/>
<dbReference type="AlphaFoldDB" id="Q171E3"/>
<organism evidence="3 4">
    <name type="scientific">Aedes aegypti</name>
    <name type="common">Yellowfever mosquito</name>
    <name type="synonym">Culex aegypti</name>
    <dbReference type="NCBI Taxonomy" id="7159"/>
    <lineage>
        <taxon>Eukaryota</taxon>
        <taxon>Metazoa</taxon>
        <taxon>Ecdysozoa</taxon>
        <taxon>Arthropoda</taxon>
        <taxon>Hexapoda</taxon>
        <taxon>Insecta</taxon>
        <taxon>Pterygota</taxon>
        <taxon>Neoptera</taxon>
        <taxon>Endopterygota</taxon>
        <taxon>Diptera</taxon>
        <taxon>Nematocera</taxon>
        <taxon>Culicoidea</taxon>
        <taxon>Culicidae</taxon>
        <taxon>Culicinae</taxon>
        <taxon>Aedini</taxon>
        <taxon>Aedes</taxon>
        <taxon>Stegomyia</taxon>
    </lineage>
</organism>
<dbReference type="Gene3D" id="3.80.10.10">
    <property type="entry name" value="Ribonuclease Inhibitor"/>
    <property type="match status" value="1"/>
</dbReference>